<evidence type="ECO:0000313" key="8">
    <source>
        <dbReference type="Proteomes" id="UP001589619"/>
    </source>
</evidence>
<dbReference type="Pfam" id="PF02659">
    <property type="entry name" value="Mntp"/>
    <property type="match status" value="2"/>
</dbReference>
<feature type="compositionally biased region" description="Basic and acidic residues" evidence="5">
    <location>
        <begin position="111"/>
        <end position="127"/>
    </location>
</feature>
<proteinExistence type="predicted"/>
<dbReference type="InterPro" id="IPR003810">
    <property type="entry name" value="Mntp/YtaF"/>
</dbReference>
<sequence length="254" mass="26376">MPFLSLAVLALAVSLDGFGVGVMYGLRKIRIPLLSIAIISCCSGLVIFVSMQIGAFIANFLSPSVASAIGAVILIGIGLWAIVQMWRQRADGGRTAGTVEAEPTAKARTGRVAEAHTGDGTSDVRQDHPESAAEIAAGSVIRPVLRIEMKRLGLVIEILRTPALADVDRSGYISPSEAVLLGVALSLDAFGAGIGAAFIGFAPLVTAGVIALASGLFISLGLRFGFAFADARWLQRLAVLPGCMLIAMGVMKLM</sequence>
<evidence type="ECO:0000256" key="1">
    <source>
        <dbReference type="ARBA" id="ARBA00022475"/>
    </source>
</evidence>
<feature type="transmembrane region" description="Helical" evidence="6">
    <location>
        <begin position="233"/>
        <end position="251"/>
    </location>
</feature>
<feature type="transmembrane region" description="Helical" evidence="6">
    <location>
        <begin position="205"/>
        <end position="226"/>
    </location>
</feature>
<evidence type="ECO:0000256" key="2">
    <source>
        <dbReference type="ARBA" id="ARBA00022692"/>
    </source>
</evidence>
<comment type="caution">
    <text evidence="7">The sequence shown here is derived from an EMBL/GenBank/DDBJ whole genome shotgun (WGS) entry which is preliminary data.</text>
</comment>
<keyword evidence="2 6" id="KW-0812">Transmembrane</keyword>
<keyword evidence="1" id="KW-1003">Cell membrane</keyword>
<dbReference type="Proteomes" id="UP001589619">
    <property type="component" value="Unassembled WGS sequence"/>
</dbReference>
<evidence type="ECO:0000256" key="3">
    <source>
        <dbReference type="ARBA" id="ARBA00022989"/>
    </source>
</evidence>
<keyword evidence="8" id="KW-1185">Reference proteome</keyword>
<evidence type="ECO:0000256" key="4">
    <source>
        <dbReference type="ARBA" id="ARBA00023136"/>
    </source>
</evidence>
<feature type="transmembrane region" description="Helical" evidence="6">
    <location>
        <begin position="64"/>
        <end position="83"/>
    </location>
</feature>
<keyword evidence="3 6" id="KW-1133">Transmembrane helix</keyword>
<feature type="transmembrane region" description="Helical" evidence="6">
    <location>
        <begin position="6"/>
        <end position="26"/>
    </location>
</feature>
<dbReference type="RefSeq" id="WP_344903726.1">
    <property type="nucleotide sequence ID" value="NZ_BAAAYO010000001.1"/>
</dbReference>
<feature type="region of interest" description="Disordered" evidence="5">
    <location>
        <begin position="94"/>
        <end position="127"/>
    </location>
</feature>
<keyword evidence="4 6" id="KW-0472">Membrane</keyword>
<gene>
    <name evidence="7" type="ORF">ACFFNY_13740</name>
</gene>
<name>A0ABV5VWD0_9BACL</name>
<evidence type="ECO:0000256" key="6">
    <source>
        <dbReference type="SAM" id="Phobius"/>
    </source>
</evidence>
<protein>
    <submittedName>
        <fullName evidence="7">MntP/YtaF family protein</fullName>
    </submittedName>
</protein>
<feature type="transmembrane region" description="Helical" evidence="6">
    <location>
        <begin position="178"/>
        <end position="199"/>
    </location>
</feature>
<reference evidence="7 8" key="1">
    <citation type="submission" date="2024-09" db="EMBL/GenBank/DDBJ databases">
        <authorList>
            <person name="Sun Q."/>
            <person name="Mori K."/>
        </authorList>
    </citation>
    <scope>NUCLEOTIDE SEQUENCE [LARGE SCALE GENOMIC DNA]</scope>
    <source>
        <strain evidence="7 8">JCM 12520</strain>
    </source>
</reference>
<evidence type="ECO:0000313" key="7">
    <source>
        <dbReference type="EMBL" id="MFB9752624.1"/>
    </source>
</evidence>
<accession>A0ABV5VWD0</accession>
<feature type="transmembrane region" description="Helical" evidence="6">
    <location>
        <begin position="33"/>
        <end position="58"/>
    </location>
</feature>
<dbReference type="EMBL" id="JBHMAG010000012">
    <property type="protein sequence ID" value="MFB9752624.1"/>
    <property type="molecule type" value="Genomic_DNA"/>
</dbReference>
<dbReference type="PANTHER" id="PTHR35529:SF2">
    <property type="entry name" value="SPORULATION PROTEIN YTAF-RELATED"/>
    <property type="match status" value="1"/>
</dbReference>
<organism evidence="7 8">
    <name type="scientific">Paenibacillus hodogayensis</name>
    <dbReference type="NCBI Taxonomy" id="279208"/>
    <lineage>
        <taxon>Bacteria</taxon>
        <taxon>Bacillati</taxon>
        <taxon>Bacillota</taxon>
        <taxon>Bacilli</taxon>
        <taxon>Bacillales</taxon>
        <taxon>Paenibacillaceae</taxon>
        <taxon>Paenibacillus</taxon>
    </lineage>
</organism>
<evidence type="ECO:0000256" key="5">
    <source>
        <dbReference type="SAM" id="MobiDB-lite"/>
    </source>
</evidence>
<dbReference type="PANTHER" id="PTHR35529">
    <property type="entry name" value="MANGANESE EFFLUX PUMP MNTP-RELATED"/>
    <property type="match status" value="1"/>
</dbReference>